<sequence length="242" mass="26106">MAQLMQLTQGAQGGNPGLTVVIQGQGQTQGQLQIIPQGVTVFPGPGQQLMQAGHAKRPGPAFPLHSHASIFIGVNFSTHYCCPYKARRSSDPRSPRVQPKSRRLPQPWPKPRWLPLYPPRHTVTAPAPVQMPRLAPTPASGSHANPSFSCYSIISPRTSSNIHSCAGPAACRGPGLRTGFNLHTSFCPHATETRARPGTKYCPSNDCKTKSPPLPQAHSRHKPKLLQLSPSSRLTPSALPRP</sequence>
<proteinExistence type="predicted"/>
<accession>A0ACD3R8G1</accession>
<dbReference type="EMBL" id="CM011682">
    <property type="protein sequence ID" value="TMS15695.1"/>
    <property type="molecule type" value="Genomic_DNA"/>
</dbReference>
<gene>
    <name evidence="1" type="ORF">E3U43_022157</name>
</gene>
<dbReference type="Proteomes" id="UP000793456">
    <property type="component" value="Chromosome IX"/>
</dbReference>
<evidence type="ECO:0000313" key="2">
    <source>
        <dbReference type="Proteomes" id="UP000793456"/>
    </source>
</evidence>
<organism evidence="1 2">
    <name type="scientific">Larimichthys crocea</name>
    <name type="common">Large yellow croaker</name>
    <name type="synonym">Pseudosciaena crocea</name>
    <dbReference type="NCBI Taxonomy" id="215358"/>
    <lineage>
        <taxon>Eukaryota</taxon>
        <taxon>Metazoa</taxon>
        <taxon>Chordata</taxon>
        <taxon>Craniata</taxon>
        <taxon>Vertebrata</taxon>
        <taxon>Euteleostomi</taxon>
        <taxon>Actinopterygii</taxon>
        <taxon>Neopterygii</taxon>
        <taxon>Teleostei</taxon>
        <taxon>Neoteleostei</taxon>
        <taxon>Acanthomorphata</taxon>
        <taxon>Eupercaria</taxon>
        <taxon>Sciaenidae</taxon>
        <taxon>Larimichthys</taxon>
    </lineage>
</organism>
<keyword evidence="2" id="KW-1185">Reference proteome</keyword>
<evidence type="ECO:0000313" key="1">
    <source>
        <dbReference type="EMBL" id="TMS15695.1"/>
    </source>
</evidence>
<protein>
    <submittedName>
        <fullName evidence="1">Uncharacterized protein</fullName>
    </submittedName>
</protein>
<comment type="caution">
    <text evidence="1">The sequence shown here is derived from an EMBL/GenBank/DDBJ whole genome shotgun (WGS) entry which is preliminary data.</text>
</comment>
<name>A0ACD3R8G1_LARCR</name>
<reference evidence="1" key="1">
    <citation type="submission" date="2018-11" db="EMBL/GenBank/DDBJ databases">
        <title>The sequence and de novo assembly of Larimichthys crocea genome using PacBio and Hi-C technologies.</title>
        <authorList>
            <person name="Xu P."/>
            <person name="Chen B."/>
            <person name="Zhou Z."/>
            <person name="Ke Q."/>
            <person name="Wu Y."/>
            <person name="Bai H."/>
            <person name="Pu F."/>
        </authorList>
    </citation>
    <scope>NUCLEOTIDE SEQUENCE</scope>
    <source>
        <tissue evidence="1">Muscle</tissue>
    </source>
</reference>